<keyword evidence="2" id="KW-0812">Transmembrane</keyword>
<evidence type="ECO:0000256" key="2">
    <source>
        <dbReference type="SAM" id="Phobius"/>
    </source>
</evidence>
<keyword evidence="2" id="KW-1133">Transmembrane helix</keyword>
<reference evidence="3 4" key="1">
    <citation type="journal article" date="2020" name="Sci. Rep.">
        <title>A novel cyanobacterial geosmin producer, revising GeoA distribution and dispersion patterns in Bacteria.</title>
        <authorList>
            <person name="Churro C."/>
            <person name="Semedo-Aguiar A.P."/>
            <person name="Silva A.D."/>
            <person name="Pereira-Leal J.B."/>
            <person name="Leite R.B."/>
        </authorList>
    </citation>
    <scope>NUCLEOTIDE SEQUENCE [LARGE SCALE GENOMIC DNA]</scope>
    <source>
        <strain evidence="3 4">IPMA8</strain>
    </source>
</reference>
<dbReference type="InterPro" id="IPR046657">
    <property type="entry name" value="DUF6766"/>
</dbReference>
<organism evidence="3 4">
    <name type="scientific">Microcoleus asticus IPMA8</name>
    <dbReference type="NCBI Taxonomy" id="2563858"/>
    <lineage>
        <taxon>Bacteria</taxon>
        <taxon>Bacillati</taxon>
        <taxon>Cyanobacteriota</taxon>
        <taxon>Cyanophyceae</taxon>
        <taxon>Oscillatoriophycideae</taxon>
        <taxon>Oscillatoriales</taxon>
        <taxon>Microcoleaceae</taxon>
        <taxon>Microcoleus</taxon>
        <taxon>Microcoleus asticus</taxon>
    </lineage>
</organism>
<feature type="region of interest" description="Disordered" evidence="1">
    <location>
        <begin position="15"/>
        <end position="42"/>
    </location>
</feature>
<name>A0ABX2D833_9CYAN</name>
<dbReference type="Proteomes" id="UP000702425">
    <property type="component" value="Unassembled WGS sequence"/>
</dbReference>
<comment type="caution">
    <text evidence="3">The sequence shown here is derived from an EMBL/GenBank/DDBJ whole genome shotgun (WGS) entry which is preliminary data.</text>
</comment>
<dbReference type="EMBL" id="SRRZ01000284">
    <property type="protein sequence ID" value="NQE38626.1"/>
    <property type="molecule type" value="Genomic_DNA"/>
</dbReference>
<evidence type="ECO:0000256" key="1">
    <source>
        <dbReference type="SAM" id="MobiDB-lite"/>
    </source>
</evidence>
<protein>
    <submittedName>
        <fullName evidence="3">Uncharacterized protein</fullName>
    </submittedName>
</protein>
<evidence type="ECO:0000313" key="3">
    <source>
        <dbReference type="EMBL" id="NQE38626.1"/>
    </source>
</evidence>
<proteinExistence type="predicted"/>
<feature type="region of interest" description="Disordered" evidence="1">
    <location>
        <begin position="133"/>
        <end position="159"/>
    </location>
</feature>
<keyword evidence="2" id="KW-0472">Membrane</keyword>
<feature type="transmembrane region" description="Helical" evidence="2">
    <location>
        <begin position="59"/>
        <end position="79"/>
    </location>
</feature>
<evidence type="ECO:0000313" key="4">
    <source>
        <dbReference type="Proteomes" id="UP000702425"/>
    </source>
</evidence>
<sequence>MGMYVLLTAFLCQKGSPESRKPEGEEAVDAEPGNQELNPKTPWPVRQGGLSLKVYENSLTLALFLLFFLSFALHAVGGAKEYSQEQIQHGEKPVSAIEYLGTSRFWFDSFQNWQSEFLSIGTLAVLSVFLRQKGSPESKPVVKRSYPEGNRPNDETGKD</sequence>
<dbReference type="Pfam" id="PF20554">
    <property type="entry name" value="DUF6766"/>
    <property type="match status" value="1"/>
</dbReference>
<accession>A0ABX2D833</accession>
<gene>
    <name evidence="3" type="ORF">E5S67_06411</name>
</gene>
<keyword evidence="4" id="KW-1185">Reference proteome</keyword>